<keyword evidence="1" id="KW-0472">Membrane</keyword>
<keyword evidence="1" id="KW-0812">Transmembrane</keyword>
<reference evidence="2 3" key="1">
    <citation type="journal article" date="2015" name="Stand. Genomic Sci.">
        <title>Genomic Encyclopedia of Bacterial and Archaeal Type Strains, Phase III: the genomes of soil and plant-associated and newly described type strains.</title>
        <authorList>
            <person name="Whitman W.B."/>
            <person name="Woyke T."/>
            <person name="Klenk H.P."/>
            <person name="Zhou Y."/>
            <person name="Lilburn T.G."/>
            <person name="Beck B.J."/>
            <person name="De Vos P."/>
            <person name="Vandamme P."/>
            <person name="Eisen J.A."/>
            <person name="Garrity G."/>
            <person name="Hugenholtz P."/>
            <person name="Kyrpides N.C."/>
        </authorList>
    </citation>
    <scope>NUCLEOTIDE SEQUENCE [LARGE SCALE GENOMIC DNA]</scope>
    <source>
        <strain evidence="2 3">CGMCC 1.6858</strain>
    </source>
</reference>
<keyword evidence="3" id="KW-1185">Reference proteome</keyword>
<proteinExistence type="predicted"/>
<dbReference type="AlphaFoldDB" id="A0A562PV73"/>
<evidence type="ECO:0000313" key="3">
    <source>
        <dbReference type="Proteomes" id="UP000316905"/>
    </source>
</evidence>
<dbReference type="OrthoDB" id="9930600at2"/>
<dbReference type="RefSeq" id="WP_145145548.1">
    <property type="nucleotide sequence ID" value="NZ_VLKY01000021.1"/>
</dbReference>
<dbReference type="PROSITE" id="PS51257">
    <property type="entry name" value="PROKAR_LIPOPROTEIN"/>
    <property type="match status" value="1"/>
</dbReference>
<dbReference type="Proteomes" id="UP000316905">
    <property type="component" value="Unassembled WGS sequence"/>
</dbReference>
<keyword evidence="1" id="KW-1133">Transmembrane helix</keyword>
<comment type="caution">
    <text evidence="2">The sequence shown here is derived from an EMBL/GenBank/DDBJ whole genome shotgun (WGS) entry which is preliminary data.</text>
</comment>
<sequence length="108" mass="11900">MPDSMAREQSKTRRAWDNHGSWLLLFIVAISCFMGGSTFNASSTGQTIKIITDSYERQDAARIARIRELTDQNLALTKQVSDLAHTTAMKADEAAEKASKALDKVAPQ</sequence>
<protein>
    <submittedName>
        <fullName evidence="2">Uncharacterized protein</fullName>
    </submittedName>
</protein>
<accession>A0A562PV73</accession>
<feature type="transmembrane region" description="Helical" evidence="1">
    <location>
        <begin position="21"/>
        <end position="39"/>
    </location>
</feature>
<evidence type="ECO:0000313" key="2">
    <source>
        <dbReference type="EMBL" id="TWI48060.1"/>
    </source>
</evidence>
<name>A0A562PV73_9PSED</name>
<organism evidence="2 3">
    <name type="scientific">Pseudomonas duriflava</name>
    <dbReference type="NCBI Taxonomy" id="459528"/>
    <lineage>
        <taxon>Bacteria</taxon>
        <taxon>Pseudomonadati</taxon>
        <taxon>Pseudomonadota</taxon>
        <taxon>Gammaproteobacteria</taxon>
        <taxon>Pseudomonadales</taxon>
        <taxon>Pseudomonadaceae</taxon>
        <taxon>Pseudomonas</taxon>
    </lineage>
</organism>
<dbReference type="EMBL" id="VLKY01000021">
    <property type="protein sequence ID" value="TWI48060.1"/>
    <property type="molecule type" value="Genomic_DNA"/>
</dbReference>
<evidence type="ECO:0000256" key="1">
    <source>
        <dbReference type="SAM" id="Phobius"/>
    </source>
</evidence>
<gene>
    <name evidence="2" type="ORF">IQ22_04253</name>
</gene>